<dbReference type="Proteomes" id="UP001642409">
    <property type="component" value="Unassembled WGS sequence"/>
</dbReference>
<keyword evidence="2" id="KW-1185">Reference proteome</keyword>
<accession>A0ABP1IZH1</accession>
<proteinExistence type="predicted"/>
<reference evidence="1 2" key="1">
    <citation type="submission" date="2024-07" db="EMBL/GenBank/DDBJ databases">
        <authorList>
            <person name="Akdeniz Z."/>
        </authorList>
    </citation>
    <scope>NUCLEOTIDE SEQUENCE [LARGE SCALE GENOMIC DNA]</scope>
</reference>
<organism evidence="1 2">
    <name type="scientific">Hexamita inflata</name>
    <dbReference type="NCBI Taxonomy" id="28002"/>
    <lineage>
        <taxon>Eukaryota</taxon>
        <taxon>Metamonada</taxon>
        <taxon>Diplomonadida</taxon>
        <taxon>Hexamitidae</taxon>
        <taxon>Hexamitinae</taxon>
        <taxon>Hexamita</taxon>
    </lineage>
</organism>
<evidence type="ECO:0000313" key="1">
    <source>
        <dbReference type="EMBL" id="CAL6027105.1"/>
    </source>
</evidence>
<name>A0ABP1IZH1_9EUKA</name>
<gene>
    <name evidence="1" type="ORF">HINF_LOCUS31168</name>
</gene>
<dbReference type="EMBL" id="CAXDID020000103">
    <property type="protein sequence ID" value="CAL6027105.1"/>
    <property type="molecule type" value="Genomic_DNA"/>
</dbReference>
<protein>
    <submittedName>
        <fullName evidence="1">Uncharacterized protein</fullName>
    </submittedName>
</protein>
<evidence type="ECO:0000313" key="2">
    <source>
        <dbReference type="Proteomes" id="UP001642409"/>
    </source>
</evidence>
<sequence length="923" mass="109338">MNSEYATQNSIKLSPFLNTFINLREDKLILFDTKQQIQQEIKCQILNNNNINVLSTRKIERDNAVICRGEIYFKTAYNKVYKYQDQQLQLMNVKVSPAQSLFQMKDHLYIQVQANHISKLFVWSNNKLKHVYETEKPFQIYSWLDKILNITNQSISFLNDDYRFQLVYQTQNQIEPLFLCSGILVALSQQKQQVQTVIFIDLFSRNMQEVNINELGLKFVNQFDQYLELQRYGLQLKSQILEKYFGIDFDKQCDEYYIQYLTDQMVRFPHFRNTVERLTNVKINQIIQEKRCRQPPLILNCQLMFPQILQYGSQLFCAIEDDMLHIYNSERQILNTINVNLPKYAGYWVNVPHLHRPVICKGKIYIQCWTSNYVVEDCQLVQAPSLQANYILYAEDDELYAYTEQQRYYVLNNNKFKYLMEERQPYKQFYQFCNKIFVVQEGLISEFINGNTILLHKISGQQVSFAQGGTLIVHDNKIIWVMDMINGKLRKLLDDKRYNKHNILSLVRFGESGLQLKDELLVELFGEDFPQLVRKTYENYITDQYRRYPNLLVETDKLINTLADDQKQFRYDTYQYLLENLKMKITQKILPCQLLFVQKLLPDVNIYLAVEDGFIHIFNDQKIILKQVAVNFDLFIGQQSRFFGESTQTHIYKMIMCSGRLYVHNNEYVYVLHNSQLQLITRVYGHRQNDWIFSFNNTLALFEDGVLYTLENGVRRDLQRFNSGMMIQFCKNTFLLAESSICFINADYSTDIIFEHQFRSLTKLFSHGGIAVIQFADINWSPVFVVLDMVNKQVKMLNKDFDFQNVLLQVEVGEIGLQLPVKVQKQMLGEEFPGQAARMYIEYLQEQIQYREYAQELIHLLGDDLKILLQARFERIDSQFELIQDKFSAIHSRFAEKTHQQADVINVFCKRIISLTQDSSDIQ</sequence>
<comment type="caution">
    <text evidence="1">The sequence shown here is derived from an EMBL/GenBank/DDBJ whole genome shotgun (WGS) entry which is preliminary data.</text>
</comment>